<dbReference type="EC" id="3.4.-.-" evidence="3"/>
<keyword evidence="1" id="KW-1133">Transmembrane helix</keyword>
<keyword evidence="3" id="KW-0378">Hydrolase</keyword>
<evidence type="ECO:0000313" key="3">
    <source>
        <dbReference type="EMBL" id="MDI9858183.1"/>
    </source>
</evidence>
<dbReference type="Proteomes" id="UP001236507">
    <property type="component" value="Unassembled WGS sequence"/>
</dbReference>
<keyword evidence="4" id="KW-1185">Reference proteome</keyword>
<gene>
    <name evidence="3" type="ORF">QM524_03065</name>
</gene>
<sequence length="107" mass="12167">MPGIDEEIMFRSVLLGIMLNALKARISFFNLSIRNPSLILNGLLFGLVHGLQITEELDVNFDYLMGLGTFFYGYLYGWITIQSRSILLGVFSHNFSNVLIHLIPMIK</sequence>
<keyword evidence="3" id="KW-0645">Protease</keyword>
<feature type="transmembrane region" description="Helical" evidence="1">
    <location>
        <begin position="38"/>
        <end position="54"/>
    </location>
</feature>
<keyword evidence="1" id="KW-0472">Membrane</keyword>
<dbReference type="GO" id="GO:0008237">
    <property type="term" value="F:metallopeptidase activity"/>
    <property type="evidence" value="ECO:0007669"/>
    <property type="project" value="UniProtKB-KW"/>
</dbReference>
<feature type="domain" description="CAAX prenyl protease 2/Lysostaphin resistance protein A-like" evidence="2">
    <location>
        <begin position="3"/>
        <end position="98"/>
    </location>
</feature>
<keyword evidence="1" id="KW-0812">Transmembrane</keyword>
<feature type="transmembrane region" description="Helical" evidence="1">
    <location>
        <begin position="86"/>
        <end position="106"/>
    </location>
</feature>
<proteinExistence type="predicted"/>
<dbReference type="EMBL" id="JASHIF010000002">
    <property type="protein sequence ID" value="MDI9858183.1"/>
    <property type="molecule type" value="Genomic_DNA"/>
</dbReference>
<dbReference type="InterPro" id="IPR003675">
    <property type="entry name" value="Rce1/LyrA-like_dom"/>
</dbReference>
<evidence type="ECO:0000256" key="1">
    <source>
        <dbReference type="SAM" id="Phobius"/>
    </source>
</evidence>
<dbReference type="RefSeq" id="WP_283343435.1">
    <property type="nucleotide sequence ID" value="NZ_JASHIF010000002.1"/>
</dbReference>
<comment type="caution">
    <text evidence="3">The sequence shown here is derived from an EMBL/GenBank/DDBJ whole genome shotgun (WGS) entry which is preliminary data.</text>
</comment>
<protein>
    <submittedName>
        <fullName evidence="3">CPBP family intramembrane metalloprotease</fullName>
        <ecNumber evidence="3">3.4.-.-</ecNumber>
    </submittedName>
</protein>
<keyword evidence="3" id="KW-0482">Metalloprotease</keyword>
<dbReference type="Pfam" id="PF02517">
    <property type="entry name" value="Rce1-like"/>
    <property type="match status" value="1"/>
</dbReference>
<feature type="transmembrane region" description="Helical" evidence="1">
    <location>
        <begin position="60"/>
        <end position="79"/>
    </location>
</feature>
<organism evidence="3 4">
    <name type="scientific">Flectobacillus roseus</name>
    <dbReference type="NCBI Taxonomy" id="502259"/>
    <lineage>
        <taxon>Bacteria</taxon>
        <taxon>Pseudomonadati</taxon>
        <taxon>Bacteroidota</taxon>
        <taxon>Cytophagia</taxon>
        <taxon>Cytophagales</taxon>
        <taxon>Flectobacillaceae</taxon>
        <taxon>Flectobacillus</taxon>
    </lineage>
</organism>
<accession>A0ABT6Y3N9</accession>
<name>A0ABT6Y3N9_9BACT</name>
<evidence type="ECO:0000259" key="2">
    <source>
        <dbReference type="Pfam" id="PF02517"/>
    </source>
</evidence>
<reference evidence="3 4" key="1">
    <citation type="submission" date="2023-05" db="EMBL/GenBank/DDBJ databases">
        <title>Novel species of genus Flectobacillus isolated from stream in China.</title>
        <authorList>
            <person name="Lu H."/>
        </authorList>
    </citation>
    <scope>NUCLEOTIDE SEQUENCE [LARGE SCALE GENOMIC DNA]</scope>
    <source>
        <strain evidence="3 4">KCTC 42575</strain>
    </source>
</reference>
<evidence type="ECO:0000313" key="4">
    <source>
        <dbReference type="Proteomes" id="UP001236507"/>
    </source>
</evidence>